<gene>
    <name evidence="7" type="ORF">A3K49_03560</name>
</gene>
<comment type="caution">
    <text evidence="7">The sequence shown here is derived from an EMBL/GenBank/DDBJ whole genome shotgun (WGS) entry which is preliminary data.</text>
</comment>
<evidence type="ECO:0000313" key="8">
    <source>
        <dbReference type="Proteomes" id="UP000178602"/>
    </source>
</evidence>
<dbReference type="InterPro" id="IPR050260">
    <property type="entry name" value="FAD-bd_OxRdtase"/>
</dbReference>
<dbReference type="GO" id="GO:0016491">
    <property type="term" value="F:oxidoreductase activity"/>
    <property type="evidence" value="ECO:0007669"/>
    <property type="project" value="InterPro"/>
</dbReference>
<dbReference type="PRINTS" id="PR00411">
    <property type="entry name" value="PNDRDTASEI"/>
</dbReference>
<dbReference type="PANTHER" id="PTHR43429">
    <property type="entry name" value="PYRIDINE NUCLEOTIDE-DISULFIDE OXIDOREDUCTASE DOMAIN-CONTAINING"/>
    <property type="match status" value="1"/>
</dbReference>
<dbReference type="SUPFAM" id="SSF51905">
    <property type="entry name" value="FAD/NAD(P)-binding domain"/>
    <property type="match status" value="1"/>
</dbReference>
<evidence type="ECO:0000256" key="2">
    <source>
        <dbReference type="ARBA" id="ARBA00009130"/>
    </source>
</evidence>
<sequence>MSNENFDVVVVGGGPAGIISAVTARKYYPDKKILLIKNTEIGVVPCGIPYMFKTLFKPEDNIMGDAPLQKNNVSIMVDEVVAIDRKVKTIKTKKGQELTYEKLILATGSNPILPPIKGIDQPNVYPIVKELGYLKQLKERVLKAKNVLIIGGGFIGVEFADELAGIAGLTVHLVEFLPHLLQNSFDEEFGIMAEEKLKAKGVNILLNCKVQELKEGKGATEAYLSNGACLRADMVILGIGAVPNTKLAREAGLDLGKGKGIWVDEYMRTQDPDVFAVGDCAGKNDFFTRKDLPVMLASTATAEARVAGSNLYQLKVVRENKGTIAIYSTWIDGLVMGSGGLTEAAAKKEGFEIVVGQAEAPNKHPAAMPGAEKTRLKLIFSKQSGIVMGGQVAGGMSAGEIINIVGMAIQKRVSCTELETLQMATHPHLTAAPTMYPLVLAAQDAAGKI</sequence>
<evidence type="ECO:0000256" key="1">
    <source>
        <dbReference type="ARBA" id="ARBA00001974"/>
    </source>
</evidence>
<evidence type="ECO:0000259" key="5">
    <source>
        <dbReference type="Pfam" id="PF02852"/>
    </source>
</evidence>
<proteinExistence type="inferred from homology"/>
<dbReference type="InterPro" id="IPR004099">
    <property type="entry name" value="Pyr_nucl-diS_OxRdtase_dimer"/>
</dbReference>
<keyword evidence="3" id="KW-0285">Flavoprotein</keyword>
<dbReference type="Gene3D" id="3.50.50.60">
    <property type="entry name" value="FAD/NAD(P)-binding domain"/>
    <property type="match status" value="2"/>
</dbReference>
<dbReference type="InterPro" id="IPR023753">
    <property type="entry name" value="FAD/NAD-binding_dom"/>
</dbReference>
<feature type="domain" description="FAD/NAD(P)-binding" evidence="6">
    <location>
        <begin position="6"/>
        <end position="304"/>
    </location>
</feature>
<dbReference type="Pfam" id="PF07992">
    <property type="entry name" value="Pyr_redox_2"/>
    <property type="match status" value="1"/>
</dbReference>
<dbReference type="InterPro" id="IPR016156">
    <property type="entry name" value="FAD/NAD-linked_Rdtase_dimer_sf"/>
</dbReference>
<accession>A0A1F4T672</accession>
<dbReference type="EMBL" id="MEUG01000001">
    <property type="protein sequence ID" value="OGC28057.1"/>
    <property type="molecule type" value="Genomic_DNA"/>
</dbReference>
<dbReference type="Pfam" id="PF02852">
    <property type="entry name" value="Pyr_redox_dim"/>
    <property type="match status" value="1"/>
</dbReference>
<name>A0A1F4T672_UNCSA</name>
<keyword evidence="4" id="KW-0274">FAD</keyword>
<reference evidence="7 8" key="1">
    <citation type="journal article" date="2016" name="Nat. Commun.">
        <title>Thousands of microbial genomes shed light on interconnected biogeochemical processes in an aquifer system.</title>
        <authorList>
            <person name="Anantharaman K."/>
            <person name="Brown C.T."/>
            <person name="Hug L.A."/>
            <person name="Sharon I."/>
            <person name="Castelle C.J."/>
            <person name="Probst A.J."/>
            <person name="Thomas B.C."/>
            <person name="Singh A."/>
            <person name="Wilkins M.J."/>
            <person name="Karaoz U."/>
            <person name="Brodie E.L."/>
            <person name="Williams K.H."/>
            <person name="Hubbard S.S."/>
            <person name="Banfield J.F."/>
        </authorList>
    </citation>
    <scope>NUCLEOTIDE SEQUENCE [LARGE SCALE GENOMIC DNA]</scope>
</reference>
<evidence type="ECO:0000313" key="7">
    <source>
        <dbReference type="EMBL" id="OGC28057.1"/>
    </source>
</evidence>
<evidence type="ECO:0000256" key="3">
    <source>
        <dbReference type="ARBA" id="ARBA00022630"/>
    </source>
</evidence>
<feature type="domain" description="Pyridine nucleotide-disulphide oxidoreductase dimerisation" evidence="5">
    <location>
        <begin position="336"/>
        <end position="432"/>
    </location>
</feature>
<dbReference type="SUPFAM" id="SSF55424">
    <property type="entry name" value="FAD/NAD-linked reductases, dimerisation (C-terminal) domain"/>
    <property type="match status" value="1"/>
</dbReference>
<comment type="cofactor">
    <cofactor evidence="1">
        <name>FAD</name>
        <dbReference type="ChEBI" id="CHEBI:57692"/>
    </cofactor>
</comment>
<organism evidence="7 8">
    <name type="scientific">candidate division WOR-1 bacterium RIFOXYC12_FULL_54_18</name>
    <dbReference type="NCBI Taxonomy" id="1802584"/>
    <lineage>
        <taxon>Bacteria</taxon>
        <taxon>Bacillati</taxon>
        <taxon>Saganbacteria</taxon>
    </lineage>
</organism>
<evidence type="ECO:0000256" key="4">
    <source>
        <dbReference type="ARBA" id="ARBA00022827"/>
    </source>
</evidence>
<protein>
    <submittedName>
        <fullName evidence="7">Pyridine nucleotide-disulfide oxidoreductase</fullName>
    </submittedName>
</protein>
<dbReference type="Proteomes" id="UP000178602">
    <property type="component" value="Unassembled WGS sequence"/>
</dbReference>
<dbReference type="PRINTS" id="PR00368">
    <property type="entry name" value="FADPNR"/>
</dbReference>
<dbReference type="Gene3D" id="3.30.390.30">
    <property type="match status" value="1"/>
</dbReference>
<dbReference type="AlphaFoldDB" id="A0A1F4T672"/>
<comment type="similarity">
    <text evidence="2">Belongs to the class-III pyridine nucleotide-disulfide oxidoreductase family.</text>
</comment>
<dbReference type="InterPro" id="IPR036188">
    <property type="entry name" value="FAD/NAD-bd_sf"/>
</dbReference>
<evidence type="ECO:0000259" key="6">
    <source>
        <dbReference type="Pfam" id="PF07992"/>
    </source>
</evidence>